<gene>
    <name evidence="1" type="ORF">SAMN02194393_00087</name>
</gene>
<evidence type="ECO:0000313" key="2">
    <source>
        <dbReference type="Proteomes" id="UP000190285"/>
    </source>
</evidence>
<protein>
    <recommendedName>
        <fullName evidence="3">Aspartate/glutamate racemase family protein</fullName>
    </recommendedName>
</protein>
<evidence type="ECO:0000313" key="1">
    <source>
        <dbReference type="EMBL" id="SKC35849.1"/>
    </source>
</evidence>
<dbReference type="EMBL" id="FUZT01000001">
    <property type="protein sequence ID" value="SKC35849.1"/>
    <property type="molecule type" value="Genomic_DNA"/>
</dbReference>
<reference evidence="1 2" key="1">
    <citation type="submission" date="2017-02" db="EMBL/GenBank/DDBJ databases">
        <authorList>
            <person name="Peterson S.W."/>
        </authorList>
    </citation>
    <scope>NUCLEOTIDE SEQUENCE [LARGE SCALE GENOMIC DNA]</scope>
    <source>
        <strain evidence="1 2">M1</strain>
    </source>
</reference>
<name>A0A1T5I9K1_9FIRM</name>
<dbReference type="NCBIfam" id="NF005679">
    <property type="entry name" value="PRK07475.1"/>
    <property type="match status" value="1"/>
</dbReference>
<dbReference type="Proteomes" id="UP000190285">
    <property type="component" value="Unassembled WGS sequence"/>
</dbReference>
<dbReference type="RefSeq" id="WP_244281968.1">
    <property type="nucleotide sequence ID" value="NZ_FUZT01000001.1"/>
</dbReference>
<evidence type="ECO:0008006" key="3">
    <source>
        <dbReference type="Google" id="ProtNLM"/>
    </source>
</evidence>
<accession>A0A1T5I9K1</accession>
<dbReference type="AlphaFoldDB" id="A0A1T5I9K1"/>
<sequence length="261" mass="29356">MYYMGRDLGINLIRARKNHSCYGMGLGIMILDEVYPGFPGDLRNASGFQYPIQYEIIKNVDINKLVFGKDKSPCLQPILDAAKKLESMGCKAIAAECGYFAYFQKDVAGYVDIPVFMSSLLQVPFIQKLIGPNKSVGIVCAFQKYLTDVHLKNVGIDLNSNFVIQGAAEYGCTQFDNLWDYKKRPAVPQAYYDKAEEDMVSLCKELVEKNPNIGAIMLECTGMQPFGRAIQREVDLPVFSWGTLLDYAYSAVNHRDYYGHV</sequence>
<organism evidence="1 2">
    <name type="scientific">Maledivibacter halophilus</name>
    <dbReference type="NCBI Taxonomy" id="36842"/>
    <lineage>
        <taxon>Bacteria</taxon>
        <taxon>Bacillati</taxon>
        <taxon>Bacillota</taxon>
        <taxon>Clostridia</taxon>
        <taxon>Peptostreptococcales</taxon>
        <taxon>Caminicellaceae</taxon>
        <taxon>Maledivibacter</taxon>
    </lineage>
</organism>
<dbReference type="STRING" id="36842.SAMN02194393_00087"/>
<proteinExistence type="predicted"/>
<keyword evidence="2" id="KW-1185">Reference proteome</keyword>